<dbReference type="InterPro" id="IPR015422">
    <property type="entry name" value="PyrdxlP-dep_Trfase_small"/>
</dbReference>
<dbReference type="Gene3D" id="3.40.640.10">
    <property type="entry name" value="Type I PLP-dependent aspartate aminotransferase-like (Major domain)"/>
    <property type="match status" value="1"/>
</dbReference>
<reference evidence="8 9" key="1">
    <citation type="submission" date="2018-01" db="EMBL/GenBank/DDBJ databases">
        <title>Harnessing the power of phylogenomics to disentangle the directionality and signatures of interkingdom host jumping in the parasitic fungal genus Tolypocladium.</title>
        <authorList>
            <person name="Quandt C.A."/>
            <person name="Patterson W."/>
            <person name="Spatafora J.W."/>
        </authorList>
    </citation>
    <scope>NUCLEOTIDE SEQUENCE [LARGE SCALE GENOMIC DNA]</scope>
    <source>
        <strain evidence="8 9">NRBC 100945</strain>
    </source>
</reference>
<dbReference type="PANTHER" id="PTHR11879:SF20">
    <property type="entry name" value="ASPARTATE AMINOTRANSFERASE"/>
    <property type="match status" value="1"/>
</dbReference>
<comment type="cofactor">
    <cofactor evidence="1">
        <name>pyridoxal 5'-phosphate</name>
        <dbReference type="ChEBI" id="CHEBI:597326"/>
    </cofactor>
</comment>
<dbReference type="Pfam" id="PF00155">
    <property type="entry name" value="Aminotran_1_2"/>
    <property type="match status" value="1"/>
</dbReference>
<evidence type="ECO:0000313" key="9">
    <source>
        <dbReference type="Proteomes" id="UP000237481"/>
    </source>
</evidence>
<dbReference type="InterPro" id="IPR004839">
    <property type="entry name" value="Aminotransferase_I/II_large"/>
</dbReference>
<dbReference type="Gene3D" id="3.90.1150.10">
    <property type="entry name" value="Aspartate Aminotransferase, domain 1"/>
    <property type="match status" value="1"/>
</dbReference>
<dbReference type="AlphaFoldDB" id="A0A2S4KSA3"/>
<gene>
    <name evidence="8" type="ORF">TPAR_06714</name>
</gene>
<comment type="caution">
    <text evidence="8">The sequence shown here is derived from an EMBL/GenBank/DDBJ whole genome shotgun (WGS) entry which is preliminary data.</text>
</comment>
<comment type="similarity">
    <text evidence="2">Belongs to the class-I pyridoxal-phosphate-dependent aminotransferase family.</text>
</comment>
<dbReference type="GO" id="GO:0030170">
    <property type="term" value="F:pyridoxal phosphate binding"/>
    <property type="evidence" value="ECO:0007669"/>
    <property type="project" value="InterPro"/>
</dbReference>
<evidence type="ECO:0000256" key="1">
    <source>
        <dbReference type="ARBA" id="ARBA00001933"/>
    </source>
</evidence>
<accession>A0A2S4KSA3</accession>
<evidence type="ECO:0000256" key="2">
    <source>
        <dbReference type="ARBA" id="ARBA00007441"/>
    </source>
</evidence>
<evidence type="ECO:0000256" key="5">
    <source>
        <dbReference type="ARBA" id="ARBA00022679"/>
    </source>
</evidence>
<dbReference type="SUPFAM" id="SSF53383">
    <property type="entry name" value="PLP-dependent transferases"/>
    <property type="match status" value="1"/>
</dbReference>
<keyword evidence="9" id="KW-1185">Reference proteome</keyword>
<keyword evidence="6" id="KW-0663">Pyridoxal phosphate</keyword>
<dbReference type="EMBL" id="PKSG01000748">
    <property type="protein sequence ID" value="POR33082.1"/>
    <property type="molecule type" value="Genomic_DNA"/>
</dbReference>
<dbReference type="InterPro" id="IPR000796">
    <property type="entry name" value="Asp_trans"/>
</dbReference>
<dbReference type="GO" id="GO:0006532">
    <property type="term" value="P:aspartate biosynthetic process"/>
    <property type="evidence" value="ECO:0007669"/>
    <property type="project" value="TreeGrafter"/>
</dbReference>
<comment type="subunit">
    <text evidence="3">Homodimer.</text>
</comment>
<evidence type="ECO:0000313" key="8">
    <source>
        <dbReference type="EMBL" id="POR33082.1"/>
    </source>
</evidence>
<evidence type="ECO:0000256" key="4">
    <source>
        <dbReference type="ARBA" id="ARBA00022576"/>
    </source>
</evidence>
<evidence type="ECO:0000259" key="7">
    <source>
        <dbReference type="Pfam" id="PF00155"/>
    </source>
</evidence>
<dbReference type="OrthoDB" id="550424at2759"/>
<dbReference type="PANTHER" id="PTHR11879">
    <property type="entry name" value="ASPARTATE AMINOTRANSFERASE"/>
    <property type="match status" value="1"/>
</dbReference>
<dbReference type="GO" id="GO:0005829">
    <property type="term" value="C:cytosol"/>
    <property type="evidence" value="ECO:0007669"/>
    <property type="project" value="TreeGrafter"/>
</dbReference>
<evidence type="ECO:0000256" key="6">
    <source>
        <dbReference type="ARBA" id="ARBA00022898"/>
    </source>
</evidence>
<dbReference type="InterPro" id="IPR015424">
    <property type="entry name" value="PyrdxlP-dep_Trfase"/>
</dbReference>
<dbReference type="InterPro" id="IPR015421">
    <property type="entry name" value="PyrdxlP-dep_Trfase_major"/>
</dbReference>
<protein>
    <submittedName>
        <fullName evidence="8">Aspartate aminotransferase</fullName>
    </submittedName>
</protein>
<evidence type="ECO:0000256" key="3">
    <source>
        <dbReference type="ARBA" id="ARBA00011738"/>
    </source>
</evidence>
<dbReference type="GO" id="GO:0004069">
    <property type="term" value="F:L-aspartate:2-oxoglutarate aminotransferase activity"/>
    <property type="evidence" value="ECO:0007669"/>
    <property type="project" value="TreeGrafter"/>
</dbReference>
<keyword evidence="4 8" id="KW-0032">Aminotransferase</keyword>
<proteinExistence type="inferred from homology"/>
<dbReference type="STRING" id="94208.A0A2S4KSA3"/>
<sequence length="282" mass="31093">MGSLNAPRNHTSRFSSLEPTALDGPFALEAAFRKDTHEAKVNLGIGAYRDDEGRPWPLSAVKEAKKRLAAGDWSHEYLPLHGDDSLLQASRTVLFGSKLVSEIDVGVASVQTVSGTGANSLIARFAGKHLNPAQVLFPDPTWDNHFRIWRENSPHIVQRWYPYYDLEGRVFDFDGIMATLRQDAVAGDVILLHACAHNPTDPSQAQWAEIASLCEEKQLFVIFDVAYQGLHPATWTEMRGRSSISFLALALSLPPVNPSPKILGFTVSEPASSTSWFLKGQI</sequence>
<feature type="domain" description="Aminotransferase class I/classII large" evidence="7">
    <location>
        <begin position="40"/>
        <end position="232"/>
    </location>
</feature>
<organism evidence="8 9">
    <name type="scientific">Tolypocladium paradoxum</name>
    <dbReference type="NCBI Taxonomy" id="94208"/>
    <lineage>
        <taxon>Eukaryota</taxon>
        <taxon>Fungi</taxon>
        <taxon>Dikarya</taxon>
        <taxon>Ascomycota</taxon>
        <taxon>Pezizomycotina</taxon>
        <taxon>Sordariomycetes</taxon>
        <taxon>Hypocreomycetidae</taxon>
        <taxon>Hypocreales</taxon>
        <taxon>Ophiocordycipitaceae</taxon>
        <taxon>Tolypocladium</taxon>
    </lineage>
</organism>
<name>A0A2S4KSA3_9HYPO</name>
<keyword evidence="5 8" id="KW-0808">Transferase</keyword>
<dbReference type="Proteomes" id="UP000237481">
    <property type="component" value="Unassembled WGS sequence"/>
</dbReference>